<dbReference type="InterPro" id="IPR007948">
    <property type="entry name" value="DUF736"/>
</dbReference>
<sequence>MAANATELTNYVRFAGDGKSLSGNIASIAYDLDISGEEYESANAKAPVYRLFAKSPRGKRVEIGGIWKKQNQSGGDYFTLSVNTGYGRLNANLSANAQHLSRGRYPGQDDEDLMAIIPWD</sequence>
<reference evidence="1 2" key="1">
    <citation type="submission" date="2018-10" db="EMBL/GenBank/DDBJ databases">
        <title>Rhizobium etli, R. leguminosarum and a new Rhizobium genospecies from Phaseolus dumosus.</title>
        <authorList>
            <person name="Ramirez-Puebla S.T."/>
            <person name="Rogel-Hernandez M.A."/>
            <person name="Guerrero G."/>
            <person name="Ormeno-Orrillo E."/>
            <person name="Martinez-Romero J.C."/>
            <person name="Negrete-Yankelevich S."/>
            <person name="Martinez-Romero E."/>
        </authorList>
    </citation>
    <scope>NUCLEOTIDE SEQUENCE [LARGE SCALE GENOMIC DNA]</scope>
    <source>
        <strain evidence="1 2">CCGE525</strain>
        <plasmid evidence="2">prccge525a</plasmid>
    </source>
</reference>
<name>A0A387G1H2_9HYPH</name>
<dbReference type="RefSeq" id="WP_120709280.1">
    <property type="nucleotide sequence ID" value="NZ_CP032697.1"/>
</dbReference>
<dbReference type="OrthoDB" id="7915657at2"/>
<dbReference type="KEGG" id="rjg:CCGE525_37210"/>
<accession>A0A387G1H2</accession>
<evidence type="ECO:0000313" key="1">
    <source>
        <dbReference type="EMBL" id="AYG64388.1"/>
    </source>
</evidence>
<gene>
    <name evidence="1" type="ORF">CCGE525_37210</name>
</gene>
<keyword evidence="2" id="KW-1185">Reference proteome</keyword>
<evidence type="ECO:0000313" key="2">
    <source>
        <dbReference type="Proteomes" id="UP000282195"/>
    </source>
</evidence>
<protein>
    <submittedName>
        <fullName evidence="1">DUF736 family protein</fullName>
    </submittedName>
</protein>
<dbReference type="Pfam" id="PF05284">
    <property type="entry name" value="DUF736"/>
    <property type="match status" value="1"/>
</dbReference>
<organism evidence="1 2">
    <name type="scientific">Rhizobium jaguaris</name>
    <dbReference type="NCBI Taxonomy" id="1312183"/>
    <lineage>
        <taxon>Bacteria</taxon>
        <taxon>Pseudomonadati</taxon>
        <taxon>Pseudomonadota</taxon>
        <taxon>Alphaproteobacteria</taxon>
        <taxon>Hyphomicrobiales</taxon>
        <taxon>Rhizobiaceae</taxon>
        <taxon>Rhizobium/Agrobacterium group</taxon>
        <taxon>Rhizobium</taxon>
    </lineage>
</organism>
<geneLocation type="plasmid" evidence="2">
    <name>prccge525a</name>
</geneLocation>
<dbReference type="Proteomes" id="UP000282195">
    <property type="component" value="Plasmid pRCCGE525a"/>
</dbReference>
<keyword evidence="1" id="KW-0614">Plasmid</keyword>
<dbReference type="EMBL" id="CP032697">
    <property type="protein sequence ID" value="AYG64388.1"/>
    <property type="molecule type" value="Genomic_DNA"/>
</dbReference>
<dbReference type="AlphaFoldDB" id="A0A387G1H2"/>
<proteinExistence type="predicted"/>